<accession>A0A1H2MMD2</accession>
<dbReference type="STRING" id="546874.SAMN04488544_2314"/>
<sequence>MSASTPWYREGRLHYGVGIEDTFIPQERVGHRKLDEYELTQHYAHWREDLALVAESGAELLRWGVPWYLVEPRPGEFDWSWTDQVVEVMRELGIRCVVDLMHYGTPLWLENSFLNASYPERVASYGRAVAERYRDVWTDYTPLNEPHVNAEWCGQNGAWPPYLEGQDGFVKVIVQIARGMVRTQQEIAAVLPGATFVHVDAGFLFEGETSPLPRWLLEERRLLALDLITGRVDTGHALRGYLHQHGVTEADLTWFRENAVQPDVVGLNYYPRFSTGRVVDGRHEPVRSDAAGLRTLVELYSTRYGRPVAVTESSLVGTPEEKVEWLRLATDELLALRSEGHDVVGFTWFPFFTLVDWLYRYDQKRPDEWFMEFGLVDLVRGADQDLARVRNDAFAVFRELATDARAIGSSVS</sequence>
<dbReference type="EMBL" id="LT629799">
    <property type="protein sequence ID" value="SDU94138.1"/>
    <property type="molecule type" value="Genomic_DNA"/>
</dbReference>
<dbReference type="OrthoDB" id="9800974at2"/>
<dbReference type="PANTHER" id="PTHR12631:SF10">
    <property type="entry name" value="BETA-XYLOSIDASE-LIKE PROTEIN-RELATED"/>
    <property type="match status" value="1"/>
</dbReference>
<dbReference type="AlphaFoldDB" id="A0A1H2MMD2"/>
<dbReference type="GO" id="GO:0005975">
    <property type="term" value="P:carbohydrate metabolic process"/>
    <property type="evidence" value="ECO:0007669"/>
    <property type="project" value="InterPro"/>
</dbReference>
<reference evidence="2" key="1">
    <citation type="submission" date="2016-10" db="EMBL/GenBank/DDBJ databases">
        <authorList>
            <person name="Varghese N."/>
            <person name="Submissions S."/>
        </authorList>
    </citation>
    <scope>NUCLEOTIDE SEQUENCE [LARGE SCALE GENOMIC DNA]</scope>
    <source>
        <strain evidence="2">DSM 21743</strain>
    </source>
</reference>
<protein>
    <submittedName>
        <fullName evidence="1">Beta-glucosidase/6-phospho-beta-glucosidase/beta-galactosidase</fullName>
    </submittedName>
</protein>
<dbReference type="SUPFAM" id="SSF51445">
    <property type="entry name" value="(Trans)glycosidases"/>
    <property type="match status" value="1"/>
</dbReference>
<name>A0A1H2MMD2_9ACTN</name>
<gene>
    <name evidence="1" type="ORF">SAMN04488544_2314</name>
</gene>
<dbReference type="PANTHER" id="PTHR12631">
    <property type="entry name" value="ALPHA-L-IDURONIDASE"/>
    <property type="match status" value="1"/>
</dbReference>
<keyword evidence="2" id="KW-1185">Reference proteome</keyword>
<proteinExistence type="predicted"/>
<dbReference type="InterPro" id="IPR051923">
    <property type="entry name" value="Glycosyl_Hydrolase_39"/>
</dbReference>
<dbReference type="RefSeq" id="WP_091074542.1">
    <property type="nucleotide sequence ID" value="NZ_LT629799.1"/>
</dbReference>
<dbReference type="Gene3D" id="3.20.20.80">
    <property type="entry name" value="Glycosidases"/>
    <property type="match status" value="1"/>
</dbReference>
<evidence type="ECO:0000313" key="2">
    <source>
        <dbReference type="Proteomes" id="UP000198825"/>
    </source>
</evidence>
<dbReference type="InterPro" id="IPR001360">
    <property type="entry name" value="Glyco_hydro_1"/>
</dbReference>
<dbReference type="Proteomes" id="UP000198825">
    <property type="component" value="Chromosome I"/>
</dbReference>
<dbReference type="Pfam" id="PF00232">
    <property type="entry name" value="Glyco_hydro_1"/>
    <property type="match status" value="1"/>
</dbReference>
<evidence type="ECO:0000313" key="1">
    <source>
        <dbReference type="EMBL" id="SDU94138.1"/>
    </source>
</evidence>
<dbReference type="InterPro" id="IPR017853">
    <property type="entry name" value="GH"/>
</dbReference>
<dbReference type="GO" id="GO:0004553">
    <property type="term" value="F:hydrolase activity, hydrolyzing O-glycosyl compounds"/>
    <property type="evidence" value="ECO:0007669"/>
    <property type="project" value="InterPro"/>
</dbReference>
<organism evidence="1 2">
    <name type="scientific">Microlunatus sagamiharensis</name>
    <dbReference type="NCBI Taxonomy" id="546874"/>
    <lineage>
        <taxon>Bacteria</taxon>
        <taxon>Bacillati</taxon>
        <taxon>Actinomycetota</taxon>
        <taxon>Actinomycetes</taxon>
        <taxon>Propionibacteriales</taxon>
        <taxon>Propionibacteriaceae</taxon>
        <taxon>Microlunatus</taxon>
    </lineage>
</organism>